<dbReference type="PANTHER" id="PTHR12788:SF10">
    <property type="entry name" value="PROTEIN-TYROSINE SULFOTRANSFERASE"/>
    <property type="match status" value="1"/>
</dbReference>
<sequence>MQSPELLHLWQAAERHLGARDLAAASTAYRQLVGDAQFGPLAQLRLSLIATAQRHYRDAVDAAMAAFDARVSDADLLEMIAKRLSTFGESQAMLACTGDQAVQQATSIQTLAELGKLLSDASFPGQALPLLQRARKLGLDTPVLGHLIALCLMYTGDAEAAERELLACLKTEPDMPLALWGLGKLRLEHGAQGRIDGLRRAIAKRETADPDSELALLHYSLFAELDRRDEIEPAWQALAEGMRLRRAQMRHDTAAEQALFDHMASLRPQPVAGAPDDGPRPVFIVGMPRSGTTLLERVLGNHPDVTDAGELRDLVRQLRWMCDLGGPSQLDLALARRAESIDFAELGRRYLAHTQWRAQGRAVYTDKMPANFLNVSYIARALPQARILHMVRGPMDTCFSNLKEWFAGAYPHSYDQLEMADHYRRYRTLMAQWRAQYPDRILDVRYDELVADPERVAREVLEFCGLPWQAGLSVIEQRSDSVATASAMQVREPIHGRFLEQWRRYEAHLGPLRERLGALAY</sequence>
<dbReference type="Pfam" id="PF13469">
    <property type="entry name" value="Sulfotransfer_3"/>
    <property type="match status" value="1"/>
</dbReference>
<keyword evidence="3" id="KW-1185">Reference proteome</keyword>
<organism evidence="2 3">
    <name type="scientific">Cognatiluteimonas sedimenti</name>
    <dbReference type="NCBI Taxonomy" id="2927791"/>
    <lineage>
        <taxon>Bacteria</taxon>
        <taxon>Pseudomonadati</taxon>
        <taxon>Pseudomonadota</taxon>
        <taxon>Gammaproteobacteria</taxon>
        <taxon>Lysobacterales</taxon>
        <taxon>Lysobacteraceae</taxon>
        <taxon>Cognatiluteimonas</taxon>
    </lineage>
</organism>
<dbReference type="Proteomes" id="UP001165423">
    <property type="component" value="Unassembled WGS sequence"/>
</dbReference>
<name>A0ABT0A0I6_9GAMM</name>
<dbReference type="InterPro" id="IPR026634">
    <property type="entry name" value="TPST-like"/>
</dbReference>
<evidence type="ECO:0000256" key="1">
    <source>
        <dbReference type="ARBA" id="ARBA00022679"/>
    </source>
</evidence>
<evidence type="ECO:0000313" key="2">
    <source>
        <dbReference type="EMBL" id="MCJ0824491.1"/>
    </source>
</evidence>
<accession>A0ABT0A0I6</accession>
<dbReference type="InterPro" id="IPR027417">
    <property type="entry name" value="P-loop_NTPase"/>
</dbReference>
<dbReference type="InterPro" id="IPR011990">
    <property type="entry name" value="TPR-like_helical_dom_sf"/>
</dbReference>
<dbReference type="Gene3D" id="3.40.50.300">
    <property type="entry name" value="P-loop containing nucleotide triphosphate hydrolases"/>
    <property type="match status" value="1"/>
</dbReference>
<protein>
    <submittedName>
        <fullName evidence="2">Sulfotransferase</fullName>
    </submittedName>
</protein>
<gene>
    <name evidence="2" type="ORF">MQC88_00710</name>
</gene>
<dbReference type="EMBL" id="JALGCL010000001">
    <property type="protein sequence ID" value="MCJ0824491.1"/>
    <property type="molecule type" value="Genomic_DNA"/>
</dbReference>
<evidence type="ECO:0000313" key="3">
    <source>
        <dbReference type="Proteomes" id="UP001165423"/>
    </source>
</evidence>
<dbReference type="SUPFAM" id="SSF52540">
    <property type="entry name" value="P-loop containing nucleoside triphosphate hydrolases"/>
    <property type="match status" value="1"/>
</dbReference>
<keyword evidence="1" id="KW-0808">Transferase</keyword>
<reference evidence="2 3" key="1">
    <citation type="submission" date="2022-03" db="EMBL/GenBank/DDBJ databases">
        <title>Luteimonas soily sp. nov., a novel bacterium isolated from the soil.</title>
        <authorList>
            <person name="Zhang X."/>
        </authorList>
    </citation>
    <scope>NUCLEOTIDE SEQUENCE [LARGE SCALE GENOMIC DNA]</scope>
    <source>
        <strain evidence="2 3">50</strain>
    </source>
</reference>
<dbReference type="Gene3D" id="1.25.40.10">
    <property type="entry name" value="Tetratricopeptide repeat domain"/>
    <property type="match status" value="1"/>
</dbReference>
<dbReference type="RefSeq" id="WP_243318266.1">
    <property type="nucleotide sequence ID" value="NZ_JALGCL010000001.1"/>
</dbReference>
<comment type="caution">
    <text evidence="2">The sequence shown here is derived from an EMBL/GenBank/DDBJ whole genome shotgun (WGS) entry which is preliminary data.</text>
</comment>
<dbReference type="SUPFAM" id="SSF48452">
    <property type="entry name" value="TPR-like"/>
    <property type="match status" value="1"/>
</dbReference>
<dbReference type="PANTHER" id="PTHR12788">
    <property type="entry name" value="PROTEIN-TYROSINE SULFOTRANSFERASE 2"/>
    <property type="match status" value="1"/>
</dbReference>
<proteinExistence type="predicted"/>